<dbReference type="SFLD" id="SFLDS00003">
    <property type="entry name" value="Haloacid_Dehalogenase"/>
    <property type="match status" value="1"/>
</dbReference>
<dbReference type="InterPro" id="IPR023214">
    <property type="entry name" value="HAD_sf"/>
</dbReference>
<dbReference type="SUPFAM" id="SSF56784">
    <property type="entry name" value="HAD-like"/>
    <property type="match status" value="1"/>
</dbReference>
<dbReference type="NCBIfam" id="TIGR01509">
    <property type="entry name" value="HAD-SF-IA-v3"/>
    <property type="match status" value="1"/>
</dbReference>
<dbReference type="PRINTS" id="PR00413">
    <property type="entry name" value="HADHALOGNASE"/>
</dbReference>
<dbReference type="EMBL" id="BAAAPC010000009">
    <property type="protein sequence ID" value="GAA1996609.1"/>
    <property type="molecule type" value="Genomic_DNA"/>
</dbReference>
<dbReference type="InterPro" id="IPR036412">
    <property type="entry name" value="HAD-like_sf"/>
</dbReference>
<proteinExistence type="predicted"/>
<keyword evidence="2" id="KW-1185">Reference proteome</keyword>
<organism evidence="1 2">
    <name type="scientific">Nocardiopsis rhodophaea</name>
    <dbReference type="NCBI Taxonomy" id="280238"/>
    <lineage>
        <taxon>Bacteria</taxon>
        <taxon>Bacillati</taxon>
        <taxon>Actinomycetota</taxon>
        <taxon>Actinomycetes</taxon>
        <taxon>Streptosporangiales</taxon>
        <taxon>Nocardiopsidaceae</taxon>
        <taxon>Nocardiopsis</taxon>
    </lineage>
</organism>
<dbReference type="SFLD" id="SFLDG01129">
    <property type="entry name" value="C1.5:_HAD__Beta-PGM__Phosphata"/>
    <property type="match status" value="1"/>
</dbReference>
<dbReference type="NCBIfam" id="TIGR01549">
    <property type="entry name" value="HAD-SF-IA-v1"/>
    <property type="match status" value="1"/>
</dbReference>
<evidence type="ECO:0000313" key="1">
    <source>
        <dbReference type="EMBL" id="GAA1996609.1"/>
    </source>
</evidence>
<name>A0ABP5EHA8_9ACTN</name>
<dbReference type="Pfam" id="PF00702">
    <property type="entry name" value="Hydrolase"/>
    <property type="match status" value="1"/>
</dbReference>
<reference evidence="2" key="1">
    <citation type="journal article" date="2019" name="Int. J. Syst. Evol. Microbiol.">
        <title>The Global Catalogue of Microorganisms (GCM) 10K type strain sequencing project: providing services to taxonomists for standard genome sequencing and annotation.</title>
        <authorList>
            <consortium name="The Broad Institute Genomics Platform"/>
            <consortium name="The Broad Institute Genome Sequencing Center for Infectious Disease"/>
            <person name="Wu L."/>
            <person name="Ma J."/>
        </authorList>
    </citation>
    <scope>NUCLEOTIDE SEQUENCE [LARGE SCALE GENOMIC DNA]</scope>
    <source>
        <strain evidence="2">JCM 15313</strain>
    </source>
</reference>
<evidence type="ECO:0000313" key="2">
    <source>
        <dbReference type="Proteomes" id="UP001501585"/>
    </source>
</evidence>
<evidence type="ECO:0008006" key="3">
    <source>
        <dbReference type="Google" id="ProtNLM"/>
    </source>
</evidence>
<dbReference type="Proteomes" id="UP001501585">
    <property type="component" value="Unassembled WGS sequence"/>
</dbReference>
<gene>
    <name evidence="1" type="ORF">GCM10009799_24330</name>
</gene>
<accession>A0ABP5EHA8</accession>
<comment type="caution">
    <text evidence="1">The sequence shown here is derived from an EMBL/GenBank/DDBJ whole genome shotgun (WGS) entry which is preliminary data.</text>
</comment>
<dbReference type="PANTHER" id="PTHR43611:SF3">
    <property type="entry name" value="FLAVIN MONONUCLEOTIDE HYDROLASE 1, CHLOROPLATIC"/>
    <property type="match status" value="1"/>
</dbReference>
<dbReference type="RefSeq" id="WP_344162289.1">
    <property type="nucleotide sequence ID" value="NZ_BAAAPC010000009.1"/>
</dbReference>
<dbReference type="Gene3D" id="3.40.50.1000">
    <property type="entry name" value="HAD superfamily/HAD-like"/>
    <property type="match status" value="1"/>
</dbReference>
<protein>
    <recommendedName>
        <fullName evidence="3">Hydrolase</fullName>
    </recommendedName>
</protein>
<dbReference type="InterPro" id="IPR006439">
    <property type="entry name" value="HAD-SF_hydro_IA"/>
</dbReference>
<sequence length="206" mass="21981">MAGVAFDAVLCDIDGVLRLWDPARMEELDRQYGLAEGTLAGAAFAPHRLTPAVTGETTDAQWRRGVADDLAEACGSRYRAEAIVGQWAALLPQVDPEVLHALTAVRERARVVLVSNATTRLDEELETLGLSDIADAVVNSSRLGVAKPHPAVYRAAADAAATPVPRCLFVDDAEANVVAARRLGMAGLHYTGFQGLRDVLSPLLQQ</sequence>
<dbReference type="PANTHER" id="PTHR43611">
    <property type="entry name" value="ALPHA-D-GLUCOSE 1-PHOSPHATE PHOSPHATASE"/>
    <property type="match status" value="1"/>
</dbReference>